<accession>A0ACB9PCZ7</accession>
<evidence type="ECO:0000313" key="1">
    <source>
        <dbReference type="EMBL" id="KAI4346365.1"/>
    </source>
</evidence>
<reference evidence="1 2" key="1">
    <citation type="journal article" date="2022" name="DNA Res.">
        <title>Chromosomal-level genome assembly of the orchid tree Bauhinia variegata (Leguminosae; Cercidoideae) supports the allotetraploid origin hypothesis of Bauhinia.</title>
        <authorList>
            <person name="Zhong Y."/>
            <person name="Chen Y."/>
            <person name="Zheng D."/>
            <person name="Pang J."/>
            <person name="Liu Y."/>
            <person name="Luo S."/>
            <person name="Meng S."/>
            <person name="Qian L."/>
            <person name="Wei D."/>
            <person name="Dai S."/>
            <person name="Zhou R."/>
        </authorList>
    </citation>
    <scope>NUCLEOTIDE SEQUENCE [LARGE SCALE GENOMIC DNA]</scope>
    <source>
        <strain evidence="1">BV-YZ2020</strain>
    </source>
</reference>
<protein>
    <submittedName>
        <fullName evidence="1">Uncharacterized protein</fullName>
    </submittedName>
</protein>
<evidence type="ECO:0000313" key="2">
    <source>
        <dbReference type="Proteomes" id="UP000828941"/>
    </source>
</evidence>
<proteinExistence type="predicted"/>
<keyword evidence="2" id="KW-1185">Reference proteome</keyword>
<sequence>MVGMSRLPTQMELRDIRRRQSQPGPTAVSPAPEERRAIQIKERRNGKGVWRIWSSLGFGCNSKYATDVVKASFGYV</sequence>
<comment type="caution">
    <text evidence="1">The sequence shown here is derived from an EMBL/GenBank/DDBJ whole genome shotgun (WGS) entry which is preliminary data.</text>
</comment>
<dbReference type="EMBL" id="CM039429">
    <property type="protein sequence ID" value="KAI4346365.1"/>
    <property type="molecule type" value="Genomic_DNA"/>
</dbReference>
<name>A0ACB9PCZ7_BAUVA</name>
<organism evidence="1 2">
    <name type="scientific">Bauhinia variegata</name>
    <name type="common">Purple orchid tree</name>
    <name type="synonym">Phanera variegata</name>
    <dbReference type="NCBI Taxonomy" id="167791"/>
    <lineage>
        <taxon>Eukaryota</taxon>
        <taxon>Viridiplantae</taxon>
        <taxon>Streptophyta</taxon>
        <taxon>Embryophyta</taxon>
        <taxon>Tracheophyta</taxon>
        <taxon>Spermatophyta</taxon>
        <taxon>Magnoliopsida</taxon>
        <taxon>eudicotyledons</taxon>
        <taxon>Gunneridae</taxon>
        <taxon>Pentapetalae</taxon>
        <taxon>rosids</taxon>
        <taxon>fabids</taxon>
        <taxon>Fabales</taxon>
        <taxon>Fabaceae</taxon>
        <taxon>Cercidoideae</taxon>
        <taxon>Cercideae</taxon>
        <taxon>Bauhiniinae</taxon>
        <taxon>Bauhinia</taxon>
    </lineage>
</organism>
<dbReference type="Proteomes" id="UP000828941">
    <property type="component" value="Chromosome 4"/>
</dbReference>
<gene>
    <name evidence="1" type="ORF">L6164_007266</name>
</gene>